<sequence>MYSFDFKKYSEISREVEARNAAKVKKHTNIRDFLLEYGIDPNMPDDELRLFVQENKGLWEQYCESSGLDLPKLPSKLNKSENVPTDQTMEQDSSFDVSILRRSNKRASSDQDQAPIKKMAFEEQHMEMDMITESMEEDMSVDEVTITKSTTEEAMEISENSFRNLDIISFKKPDVTGLSDLCARDESSSMLNNKAAEPALRKEPAPRPTERTVFATKVEDARSIADESVDPFSFRAPDLTNFSDMYSNQNSTRTTSKSSKPLGKSKLNSKVPTIQEKMETSANTTSEIAEFKRPDVTGFSDLCSGGNSTRTTSKSSKPFVKSKFNSKEPTIHESMESTADTTSEICMFRRPDVTGFSDLCSDGNSTRSNSKNSKSSKKGKLSMTKLVEDRRMATTQDTTSEIPKFKRPDVTGFSDLCSDGNNTRTNSKSSKIFGKGKFSLKEPAMNESMEVSTNDTSEVPKFKRPDVTGLSDLCSHGNSTTFVSKSSKAIGKVKLNSKKSMFQESMETIADKTSEIPLLKKSAVTGSPDLSSDQNDTRPNSKSSKPFEKSKSNSTVSTIQERSIDTIADATSEIAISRKPPKNVSVSKNLETPIGLRRSSRINSRTFNDATNLEETSCSSPLSVVDEAYDEYPINDCDVNDKNRTHVPVHAIIRAGKKKKDQGLYLIKPKIIKPDVENAQFGHLRRSARNRIPPLNTAYGQKAVYKTEENGTRTLIGVTEASVTTSHYVKYQTLDMEEVLYKRRVEQLSKKIDKDLRKENRKYHGLQ</sequence>
<dbReference type="WBParaSite" id="RSKR_0000998600.1">
    <property type="protein sequence ID" value="RSKR_0000998600.1"/>
    <property type="gene ID" value="RSKR_0000998600"/>
</dbReference>
<name>A0AC35UC12_9BILA</name>
<reference evidence="2" key="1">
    <citation type="submission" date="2016-11" db="UniProtKB">
        <authorList>
            <consortium name="WormBaseParasite"/>
        </authorList>
    </citation>
    <scope>IDENTIFICATION</scope>
    <source>
        <strain evidence="2">KR3021</strain>
    </source>
</reference>
<protein>
    <submittedName>
        <fullName evidence="2">DNA helicase</fullName>
    </submittedName>
</protein>
<proteinExistence type="predicted"/>
<organism evidence="1 2">
    <name type="scientific">Rhabditophanes sp. KR3021</name>
    <dbReference type="NCBI Taxonomy" id="114890"/>
    <lineage>
        <taxon>Eukaryota</taxon>
        <taxon>Metazoa</taxon>
        <taxon>Ecdysozoa</taxon>
        <taxon>Nematoda</taxon>
        <taxon>Chromadorea</taxon>
        <taxon>Rhabditida</taxon>
        <taxon>Tylenchina</taxon>
        <taxon>Panagrolaimomorpha</taxon>
        <taxon>Strongyloidoidea</taxon>
        <taxon>Alloionematidae</taxon>
        <taxon>Rhabditophanes</taxon>
    </lineage>
</organism>
<evidence type="ECO:0000313" key="1">
    <source>
        <dbReference type="Proteomes" id="UP000095286"/>
    </source>
</evidence>
<dbReference type="Proteomes" id="UP000095286">
    <property type="component" value="Unplaced"/>
</dbReference>
<accession>A0AC35UC12</accession>
<evidence type="ECO:0000313" key="2">
    <source>
        <dbReference type="WBParaSite" id="RSKR_0000998600.1"/>
    </source>
</evidence>